<dbReference type="EMBL" id="CM039432">
    <property type="protein sequence ID" value="KAI4332751.1"/>
    <property type="molecule type" value="Genomic_DNA"/>
</dbReference>
<name>A0ACB9N967_BAUVA</name>
<organism evidence="1 2">
    <name type="scientific">Bauhinia variegata</name>
    <name type="common">Purple orchid tree</name>
    <name type="synonym">Phanera variegata</name>
    <dbReference type="NCBI Taxonomy" id="167791"/>
    <lineage>
        <taxon>Eukaryota</taxon>
        <taxon>Viridiplantae</taxon>
        <taxon>Streptophyta</taxon>
        <taxon>Embryophyta</taxon>
        <taxon>Tracheophyta</taxon>
        <taxon>Spermatophyta</taxon>
        <taxon>Magnoliopsida</taxon>
        <taxon>eudicotyledons</taxon>
        <taxon>Gunneridae</taxon>
        <taxon>Pentapetalae</taxon>
        <taxon>rosids</taxon>
        <taxon>fabids</taxon>
        <taxon>Fabales</taxon>
        <taxon>Fabaceae</taxon>
        <taxon>Cercidoideae</taxon>
        <taxon>Cercideae</taxon>
        <taxon>Bauhiniinae</taxon>
        <taxon>Bauhinia</taxon>
    </lineage>
</organism>
<proteinExistence type="predicted"/>
<evidence type="ECO:0000313" key="1">
    <source>
        <dbReference type="EMBL" id="KAI4332751.1"/>
    </source>
</evidence>
<keyword evidence="2" id="KW-1185">Reference proteome</keyword>
<evidence type="ECO:0000313" key="2">
    <source>
        <dbReference type="Proteomes" id="UP000828941"/>
    </source>
</evidence>
<accession>A0ACB9N967</accession>
<reference evidence="1 2" key="1">
    <citation type="journal article" date="2022" name="DNA Res.">
        <title>Chromosomal-level genome assembly of the orchid tree Bauhinia variegata (Leguminosae; Cercidoideae) supports the allotetraploid origin hypothesis of Bauhinia.</title>
        <authorList>
            <person name="Zhong Y."/>
            <person name="Chen Y."/>
            <person name="Zheng D."/>
            <person name="Pang J."/>
            <person name="Liu Y."/>
            <person name="Luo S."/>
            <person name="Meng S."/>
            <person name="Qian L."/>
            <person name="Wei D."/>
            <person name="Dai S."/>
            <person name="Zhou R."/>
        </authorList>
    </citation>
    <scope>NUCLEOTIDE SEQUENCE [LARGE SCALE GENOMIC DNA]</scope>
    <source>
        <strain evidence="1">BV-YZ2020</strain>
    </source>
</reference>
<sequence>MALTVVAISAVSTVLSIVGLQFWTELSLGKLKLDGLISKNLIDLDNANPAIELLSGSYATLWLLANFIINVFILLNLCLKAIFFSELYPSETRKLVERLINYVIYKGTFLPLIVPPNIYLAGLWSTWLILLCSLKMFQSLSRDRLERLNASPSVRPWTYLRVYSALLFVFLVDVFWIRLCLVIYKTLGTSMLLLLFFEPLSIAFETLQAILVHGFQLLDIWLHHSAYTSASCQRSKFFDTLAAGSLLEWKGVLVRNFGFFLDLATFLMALGHYLYIWWLHGMAFHLVDAVLFLNTRALLSAMIKRVKGFIRLRIALGALHAALPDATTEELRAYDDECAICREPMAKAKRLNCNHLFHLACLRSWLDQGLTEIYTCPTCRKPLFVVRPENEANSNTREISSDEQLARQISAGLDRSNSARHTMPAGLFPNQTPNSVEGIPWRGAGVDSGWLHSWPNQGVDGAGPSTAMRSVGLGRVQMMMRHLASVGETYAQTALEDTAWSLWPVNPSQASASGSAIPPPGGRFPARSGNLQLRTPSQSTNDDLANLLAMAETVREVLPHIPDELIFQDLQRTNSATVTVNNLLQM</sequence>
<comment type="caution">
    <text evidence="1">The sequence shown here is derived from an EMBL/GenBank/DDBJ whole genome shotgun (WGS) entry which is preliminary data.</text>
</comment>
<protein>
    <submittedName>
        <fullName evidence="1">Uncharacterized protein</fullName>
    </submittedName>
</protein>
<dbReference type="Proteomes" id="UP000828941">
    <property type="component" value="Chromosome 7"/>
</dbReference>
<gene>
    <name evidence="1" type="ORF">L6164_017633</name>
</gene>